<name>A0A7J5ZG69_DISMA</name>
<feature type="region of interest" description="Disordered" evidence="1">
    <location>
        <begin position="1"/>
        <end position="39"/>
    </location>
</feature>
<evidence type="ECO:0000256" key="1">
    <source>
        <dbReference type="SAM" id="MobiDB-lite"/>
    </source>
</evidence>
<dbReference type="Proteomes" id="UP000518266">
    <property type="component" value="Unassembled WGS sequence"/>
</dbReference>
<gene>
    <name evidence="2" type="ORF">F7725_001067</name>
</gene>
<comment type="caution">
    <text evidence="2">The sequence shown here is derived from an EMBL/GenBank/DDBJ whole genome shotgun (WGS) entry which is preliminary data.</text>
</comment>
<protein>
    <submittedName>
        <fullName evidence="2">Uncharacterized protein</fullName>
    </submittedName>
</protein>
<reference evidence="2 3" key="1">
    <citation type="submission" date="2020-03" db="EMBL/GenBank/DDBJ databases">
        <title>Dissostichus mawsoni Genome sequencing and assembly.</title>
        <authorList>
            <person name="Park H."/>
        </authorList>
    </citation>
    <scope>NUCLEOTIDE SEQUENCE [LARGE SCALE GENOMIC DNA]</scope>
    <source>
        <strain evidence="2">DM0001</strain>
        <tissue evidence="2">Muscle</tissue>
    </source>
</reference>
<dbReference type="AlphaFoldDB" id="A0A7J5ZG69"/>
<proteinExistence type="predicted"/>
<dbReference type="EMBL" id="JAAKFY010000002">
    <property type="protein sequence ID" value="KAF3860812.1"/>
    <property type="molecule type" value="Genomic_DNA"/>
</dbReference>
<feature type="compositionally biased region" description="Basic and acidic residues" evidence="1">
    <location>
        <begin position="24"/>
        <end position="39"/>
    </location>
</feature>
<keyword evidence="3" id="KW-1185">Reference proteome</keyword>
<evidence type="ECO:0000313" key="2">
    <source>
        <dbReference type="EMBL" id="KAF3860812.1"/>
    </source>
</evidence>
<organism evidence="2 3">
    <name type="scientific">Dissostichus mawsoni</name>
    <name type="common">Antarctic cod</name>
    <dbReference type="NCBI Taxonomy" id="36200"/>
    <lineage>
        <taxon>Eukaryota</taxon>
        <taxon>Metazoa</taxon>
        <taxon>Chordata</taxon>
        <taxon>Craniata</taxon>
        <taxon>Vertebrata</taxon>
        <taxon>Euteleostomi</taxon>
        <taxon>Actinopterygii</taxon>
        <taxon>Neopterygii</taxon>
        <taxon>Teleostei</taxon>
        <taxon>Neoteleostei</taxon>
        <taxon>Acanthomorphata</taxon>
        <taxon>Eupercaria</taxon>
        <taxon>Perciformes</taxon>
        <taxon>Notothenioidei</taxon>
        <taxon>Nototheniidae</taxon>
        <taxon>Dissostichus</taxon>
    </lineage>
</organism>
<sequence length="60" mass="6617">MVHWSDPGRARGRAGHGGGSQRDLGTERDGRGAGHDHYPEFPTAKRLLLLLVLLLQLLME</sequence>
<accession>A0A7J5ZG69</accession>
<evidence type="ECO:0000313" key="3">
    <source>
        <dbReference type="Proteomes" id="UP000518266"/>
    </source>
</evidence>